<protein>
    <submittedName>
        <fullName evidence="1">Uncharacterized protein</fullName>
    </submittedName>
</protein>
<accession>A0A1M4XZ14</accession>
<evidence type="ECO:0000313" key="1">
    <source>
        <dbReference type="EMBL" id="SHE98807.1"/>
    </source>
</evidence>
<gene>
    <name evidence="1" type="ORF">SAMN02745781_01225</name>
</gene>
<keyword evidence="2" id="KW-1185">Reference proteome</keyword>
<dbReference type="AlphaFoldDB" id="A0A1M4XZ14"/>
<dbReference type="RefSeq" id="WP_072956856.1">
    <property type="nucleotide sequence ID" value="NZ_FQUH01000004.1"/>
</dbReference>
<organism evidence="1 2">
    <name type="scientific">Vibrio gazogenes DSM 21264 = NBRC 103151</name>
    <dbReference type="NCBI Taxonomy" id="1123492"/>
    <lineage>
        <taxon>Bacteria</taxon>
        <taxon>Pseudomonadati</taxon>
        <taxon>Pseudomonadota</taxon>
        <taxon>Gammaproteobacteria</taxon>
        <taxon>Vibrionales</taxon>
        <taxon>Vibrionaceae</taxon>
        <taxon>Vibrio</taxon>
    </lineage>
</organism>
<dbReference type="Gene3D" id="3.30.930.30">
    <property type="match status" value="1"/>
</dbReference>
<dbReference type="EMBL" id="FQUH01000004">
    <property type="protein sequence ID" value="SHE98807.1"/>
    <property type="molecule type" value="Genomic_DNA"/>
</dbReference>
<evidence type="ECO:0000313" key="2">
    <source>
        <dbReference type="Proteomes" id="UP000184159"/>
    </source>
</evidence>
<reference evidence="2" key="1">
    <citation type="submission" date="2016-11" db="EMBL/GenBank/DDBJ databases">
        <authorList>
            <person name="Varghese N."/>
            <person name="Submissions S."/>
        </authorList>
    </citation>
    <scope>NUCLEOTIDE SEQUENCE [LARGE SCALE GENOMIC DNA]</scope>
    <source>
        <strain evidence="2">DSM 21264</strain>
    </source>
</reference>
<proteinExistence type="predicted"/>
<sequence>MNSKSATSVIHFDAFPKYPTQNKLSARQVIKKDMRQFGYPARILFPKPPTHLTGLTLDEVLVKAEKQAELARDTVGRKLRKDGLILLRGYVTYPTPIKKLTQTDPNFRPWVKLTHSFLRKQFNKQFVSSFAALDEDFYTIRFYVLPTLDDQNHLDITSIHPALRARQLVSNISKAKKEEAYNVAMRQFQENYYQEVSRKIGCHRPEVE</sequence>
<name>A0A1M4XZ14_VIBGA</name>
<dbReference type="Proteomes" id="UP000184159">
    <property type="component" value="Unassembled WGS sequence"/>
</dbReference>